<dbReference type="EMBL" id="RRYP01000292">
    <property type="protein sequence ID" value="TNV87660.1"/>
    <property type="molecule type" value="Genomic_DNA"/>
</dbReference>
<comment type="caution">
    <text evidence="2">The sequence shown here is derived from an EMBL/GenBank/DDBJ whole genome shotgun (WGS) entry which is preliminary data.</text>
</comment>
<dbReference type="AlphaFoldDB" id="A0A8J8P7V2"/>
<protein>
    <submittedName>
        <fullName evidence="2">Uncharacterized protein</fullName>
    </submittedName>
</protein>
<proteinExistence type="predicted"/>
<evidence type="ECO:0000313" key="3">
    <source>
        <dbReference type="Proteomes" id="UP000785679"/>
    </source>
</evidence>
<evidence type="ECO:0000313" key="2">
    <source>
        <dbReference type="EMBL" id="TNV87660.1"/>
    </source>
</evidence>
<feature type="region of interest" description="Disordered" evidence="1">
    <location>
        <begin position="288"/>
        <end position="320"/>
    </location>
</feature>
<name>A0A8J8P7V2_HALGN</name>
<gene>
    <name evidence="2" type="ORF">FGO68_gene14592</name>
</gene>
<feature type="compositionally biased region" description="Low complexity" evidence="1">
    <location>
        <begin position="154"/>
        <end position="170"/>
    </location>
</feature>
<sequence length="727" mass="80940">MNQDSNSLNMEMHHRTSATTPTSNRSSYLGTAAPSEPSEHVNNIYRRSILPSAIMRGSSPATGGQGAITVRKGKQFAAKRIDSNGSSGFLQQTSRGGASSTTHAQMSLKQNGGEVAQNASKQYNNNPITLSPSTFENTTKSSQSPQKESMGDLGSLASSNSGSSEGTQKSVNNNSFKLAAPKPIRARPVAPPSTSTHQYSTNSLNIPPTLSNATKWFQASLRRDSSIQSQSEFQLSDGSIAVRKINFQNEQNLSFIIQEDESKNRSNSPLNCLQDLLEAEQEMNEIFNKPTKRDNFRMNPFKKQSDFDDEVGSPDARTAADDESFSNFSCSAASSLRQMQQKTFAHGQVGFVLNRPISNGPQPKTTARFNGNFAPQRVSCNPFKKTTANCSQSNGLLGEKLDPNPIIINNDPQAELAVKRSSSIEFREIPPRCNNNTGRLCNLQYDLSHYQLPTTQPNDLEFYNPFDNYLLQTQAVSNLNHRFMFALNNSSLTTSPAAGLLINSAQLQIQDLQVAVAKYPIAGAPIEYNNYSQYDKFSGKDFESHVDAQSNMFHYNEAMTYSGGLTQQRQHFGYTLENSSQDHDNRSCFSLYPTQYLQAPTLPPHFYPGSIEGSSESDFERANFHNYSLDDYEHAQQDPFYAQTSGLPYFEAFPQFENDSNCHAADIRRSFNPRMLNPFGGEQRSQQSALIYLEDQQQRDDELIQITDQFRDLMSSQKQEHVLPSQN</sequence>
<feature type="region of interest" description="Disordered" evidence="1">
    <location>
        <begin position="1"/>
        <end position="40"/>
    </location>
</feature>
<accession>A0A8J8P7V2</accession>
<feature type="compositionally biased region" description="Polar residues" evidence="1">
    <location>
        <begin position="192"/>
        <end position="206"/>
    </location>
</feature>
<feature type="region of interest" description="Disordered" evidence="1">
    <location>
        <begin position="81"/>
        <end position="206"/>
    </location>
</feature>
<evidence type="ECO:0000256" key="1">
    <source>
        <dbReference type="SAM" id="MobiDB-lite"/>
    </source>
</evidence>
<feature type="compositionally biased region" description="Polar residues" evidence="1">
    <location>
        <begin position="117"/>
        <end position="147"/>
    </location>
</feature>
<feature type="compositionally biased region" description="Polar residues" evidence="1">
    <location>
        <begin position="17"/>
        <end position="29"/>
    </location>
</feature>
<reference evidence="2" key="1">
    <citation type="submission" date="2019-06" db="EMBL/GenBank/DDBJ databases">
        <authorList>
            <person name="Zheng W."/>
        </authorList>
    </citation>
    <scope>NUCLEOTIDE SEQUENCE</scope>
    <source>
        <strain evidence="2">QDHG01</strain>
    </source>
</reference>
<dbReference type="Proteomes" id="UP000785679">
    <property type="component" value="Unassembled WGS sequence"/>
</dbReference>
<keyword evidence="3" id="KW-1185">Reference proteome</keyword>
<organism evidence="2 3">
    <name type="scientific">Halteria grandinella</name>
    <dbReference type="NCBI Taxonomy" id="5974"/>
    <lineage>
        <taxon>Eukaryota</taxon>
        <taxon>Sar</taxon>
        <taxon>Alveolata</taxon>
        <taxon>Ciliophora</taxon>
        <taxon>Intramacronucleata</taxon>
        <taxon>Spirotrichea</taxon>
        <taxon>Stichotrichia</taxon>
        <taxon>Sporadotrichida</taxon>
        <taxon>Halteriidae</taxon>
        <taxon>Halteria</taxon>
    </lineage>
</organism>
<feature type="compositionally biased region" description="Polar residues" evidence="1">
    <location>
        <begin position="83"/>
        <end position="110"/>
    </location>
</feature>